<evidence type="ECO:0000313" key="1">
    <source>
        <dbReference type="EMBL" id="KEH32812.1"/>
    </source>
</evidence>
<name>A0A072UT58_MEDTR</name>
<dbReference type="EnsemblPlants" id="KEH32812">
    <property type="protein sequence ID" value="KEH32812"/>
    <property type="gene ID" value="MTR_3g006590"/>
</dbReference>
<dbReference type="EMBL" id="CM001219">
    <property type="protein sequence ID" value="KEH32812.1"/>
    <property type="molecule type" value="Genomic_DNA"/>
</dbReference>
<keyword evidence="3" id="KW-1185">Reference proteome</keyword>
<gene>
    <name evidence="1" type="ordered locus">MTR_3g006590</name>
</gene>
<accession>A0A072UT58</accession>
<dbReference type="AlphaFoldDB" id="A0A072UT58"/>
<evidence type="ECO:0000313" key="3">
    <source>
        <dbReference type="Proteomes" id="UP000002051"/>
    </source>
</evidence>
<dbReference type="Proteomes" id="UP000002051">
    <property type="component" value="Chromosome 3"/>
</dbReference>
<reference evidence="1 3" key="2">
    <citation type="journal article" date="2014" name="BMC Genomics">
        <title>An improved genome release (version Mt4.0) for the model legume Medicago truncatula.</title>
        <authorList>
            <person name="Tang H."/>
            <person name="Krishnakumar V."/>
            <person name="Bidwell S."/>
            <person name="Rosen B."/>
            <person name="Chan A."/>
            <person name="Zhou S."/>
            <person name="Gentzbittel L."/>
            <person name="Childs K.L."/>
            <person name="Yandell M."/>
            <person name="Gundlach H."/>
            <person name="Mayer K.F."/>
            <person name="Schwartz D.C."/>
            <person name="Town C.D."/>
        </authorList>
    </citation>
    <scope>GENOME REANNOTATION</scope>
    <source>
        <strain evidence="1">A17</strain>
        <strain evidence="2 3">cv. Jemalong A17</strain>
    </source>
</reference>
<sequence>MESEISIGSVHRFFGFQKLKTKNRTKLDWFRLLLPYTRILLKLEAVKIFMWWWPEFADMEHTNESGKWKAEGDVGGKKRR</sequence>
<reference evidence="2" key="3">
    <citation type="submission" date="2015-04" db="UniProtKB">
        <authorList>
            <consortium name="EnsemblPlants"/>
        </authorList>
    </citation>
    <scope>IDENTIFICATION</scope>
    <source>
        <strain evidence="2">cv. Jemalong A17</strain>
    </source>
</reference>
<dbReference type="HOGENOM" id="CLU_2593357_0_0_1"/>
<proteinExistence type="predicted"/>
<protein>
    <submittedName>
        <fullName evidence="1 2">Uncharacterized protein</fullName>
    </submittedName>
</protein>
<evidence type="ECO:0000313" key="2">
    <source>
        <dbReference type="EnsemblPlants" id="KEH32812"/>
    </source>
</evidence>
<organism evidence="1 3">
    <name type="scientific">Medicago truncatula</name>
    <name type="common">Barrel medic</name>
    <name type="synonym">Medicago tribuloides</name>
    <dbReference type="NCBI Taxonomy" id="3880"/>
    <lineage>
        <taxon>Eukaryota</taxon>
        <taxon>Viridiplantae</taxon>
        <taxon>Streptophyta</taxon>
        <taxon>Embryophyta</taxon>
        <taxon>Tracheophyta</taxon>
        <taxon>Spermatophyta</taxon>
        <taxon>Magnoliopsida</taxon>
        <taxon>eudicotyledons</taxon>
        <taxon>Gunneridae</taxon>
        <taxon>Pentapetalae</taxon>
        <taxon>rosids</taxon>
        <taxon>fabids</taxon>
        <taxon>Fabales</taxon>
        <taxon>Fabaceae</taxon>
        <taxon>Papilionoideae</taxon>
        <taxon>50 kb inversion clade</taxon>
        <taxon>NPAAA clade</taxon>
        <taxon>Hologalegina</taxon>
        <taxon>IRL clade</taxon>
        <taxon>Trifolieae</taxon>
        <taxon>Medicago</taxon>
    </lineage>
</organism>
<reference evidence="1 3" key="1">
    <citation type="journal article" date="2011" name="Nature">
        <title>The Medicago genome provides insight into the evolution of rhizobial symbioses.</title>
        <authorList>
            <person name="Young N.D."/>
            <person name="Debelle F."/>
            <person name="Oldroyd G.E."/>
            <person name="Geurts R."/>
            <person name="Cannon S.B."/>
            <person name="Udvardi M.K."/>
            <person name="Benedito V.A."/>
            <person name="Mayer K.F."/>
            <person name="Gouzy J."/>
            <person name="Schoof H."/>
            <person name="Van de Peer Y."/>
            <person name="Proost S."/>
            <person name="Cook D.R."/>
            <person name="Meyers B.C."/>
            <person name="Spannagl M."/>
            <person name="Cheung F."/>
            <person name="De Mita S."/>
            <person name="Krishnakumar V."/>
            <person name="Gundlach H."/>
            <person name="Zhou S."/>
            <person name="Mudge J."/>
            <person name="Bharti A.K."/>
            <person name="Murray J.D."/>
            <person name="Naoumkina M.A."/>
            <person name="Rosen B."/>
            <person name="Silverstein K.A."/>
            <person name="Tang H."/>
            <person name="Rombauts S."/>
            <person name="Zhao P.X."/>
            <person name="Zhou P."/>
            <person name="Barbe V."/>
            <person name="Bardou P."/>
            <person name="Bechner M."/>
            <person name="Bellec A."/>
            <person name="Berger A."/>
            <person name="Berges H."/>
            <person name="Bidwell S."/>
            <person name="Bisseling T."/>
            <person name="Choisne N."/>
            <person name="Couloux A."/>
            <person name="Denny R."/>
            <person name="Deshpande S."/>
            <person name="Dai X."/>
            <person name="Doyle J.J."/>
            <person name="Dudez A.M."/>
            <person name="Farmer A.D."/>
            <person name="Fouteau S."/>
            <person name="Franken C."/>
            <person name="Gibelin C."/>
            <person name="Gish J."/>
            <person name="Goldstein S."/>
            <person name="Gonzalez A.J."/>
            <person name="Green P.J."/>
            <person name="Hallab A."/>
            <person name="Hartog M."/>
            <person name="Hua A."/>
            <person name="Humphray S.J."/>
            <person name="Jeong D.H."/>
            <person name="Jing Y."/>
            <person name="Jocker A."/>
            <person name="Kenton S.M."/>
            <person name="Kim D.J."/>
            <person name="Klee K."/>
            <person name="Lai H."/>
            <person name="Lang C."/>
            <person name="Lin S."/>
            <person name="Macmil S.L."/>
            <person name="Magdelenat G."/>
            <person name="Matthews L."/>
            <person name="McCorrison J."/>
            <person name="Monaghan E.L."/>
            <person name="Mun J.H."/>
            <person name="Najar F.Z."/>
            <person name="Nicholson C."/>
            <person name="Noirot C."/>
            <person name="O'Bleness M."/>
            <person name="Paule C.R."/>
            <person name="Poulain J."/>
            <person name="Prion F."/>
            <person name="Qin B."/>
            <person name="Qu C."/>
            <person name="Retzel E.F."/>
            <person name="Riddle C."/>
            <person name="Sallet E."/>
            <person name="Samain S."/>
            <person name="Samson N."/>
            <person name="Sanders I."/>
            <person name="Saurat O."/>
            <person name="Scarpelli C."/>
            <person name="Schiex T."/>
            <person name="Segurens B."/>
            <person name="Severin A.J."/>
            <person name="Sherrier D.J."/>
            <person name="Shi R."/>
            <person name="Sims S."/>
            <person name="Singer S.R."/>
            <person name="Sinharoy S."/>
            <person name="Sterck L."/>
            <person name="Viollet A."/>
            <person name="Wang B.B."/>
            <person name="Wang K."/>
            <person name="Wang M."/>
            <person name="Wang X."/>
            <person name="Warfsmann J."/>
            <person name="Weissenbach J."/>
            <person name="White D.D."/>
            <person name="White J.D."/>
            <person name="Wiley G.B."/>
            <person name="Wincker P."/>
            <person name="Xing Y."/>
            <person name="Yang L."/>
            <person name="Yao Z."/>
            <person name="Ying F."/>
            <person name="Zhai J."/>
            <person name="Zhou L."/>
            <person name="Zuber A."/>
            <person name="Denarie J."/>
            <person name="Dixon R.A."/>
            <person name="May G.D."/>
            <person name="Schwartz D.C."/>
            <person name="Rogers J."/>
            <person name="Quetier F."/>
            <person name="Town C.D."/>
            <person name="Roe B.A."/>
        </authorList>
    </citation>
    <scope>NUCLEOTIDE SEQUENCE [LARGE SCALE GENOMIC DNA]</scope>
    <source>
        <strain evidence="1">A17</strain>
        <strain evidence="2 3">cv. Jemalong A17</strain>
    </source>
</reference>